<dbReference type="HOGENOM" id="CLU_1278280_0_0_1"/>
<reference evidence="1 2" key="1">
    <citation type="journal article" date="2010" name="Nat. Biotechnol.">
        <title>Genome sequence of the model mushroom Schizophyllum commune.</title>
        <authorList>
            <person name="Ohm R.A."/>
            <person name="de Jong J.F."/>
            <person name="Lugones L.G."/>
            <person name="Aerts A."/>
            <person name="Kothe E."/>
            <person name="Stajich J.E."/>
            <person name="de Vries R.P."/>
            <person name="Record E."/>
            <person name="Levasseur A."/>
            <person name="Baker S.E."/>
            <person name="Bartholomew K.A."/>
            <person name="Coutinho P.M."/>
            <person name="Erdmann S."/>
            <person name="Fowler T.J."/>
            <person name="Gathman A.C."/>
            <person name="Lombard V."/>
            <person name="Henrissat B."/>
            <person name="Knabe N."/>
            <person name="Kuees U."/>
            <person name="Lilly W.W."/>
            <person name="Lindquist E."/>
            <person name="Lucas S."/>
            <person name="Magnuson J.K."/>
            <person name="Piumi F."/>
            <person name="Raudaskoski M."/>
            <person name="Salamov A."/>
            <person name="Schmutz J."/>
            <person name="Schwarze F.W.M.R."/>
            <person name="vanKuyk P.A."/>
            <person name="Horton J.S."/>
            <person name="Grigoriev I.V."/>
            <person name="Woesten H.A.B."/>
        </authorList>
    </citation>
    <scope>NUCLEOTIDE SEQUENCE [LARGE SCALE GENOMIC DNA]</scope>
    <source>
        <strain evidence="2">H4-8 / FGSC 9210</strain>
    </source>
</reference>
<dbReference type="PANTHER" id="PTHR38846">
    <property type="entry name" value="C3H1-TYPE DOMAIN-CONTAINING PROTEIN"/>
    <property type="match status" value="1"/>
</dbReference>
<dbReference type="RefSeq" id="XP_003027859.1">
    <property type="nucleotide sequence ID" value="XM_003027813.1"/>
</dbReference>
<dbReference type="PANTHER" id="PTHR38846:SF1">
    <property type="entry name" value="C3H1-TYPE DOMAIN-CONTAINING PROTEIN"/>
    <property type="match status" value="1"/>
</dbReference>
<gene>
    <name evidence="1" type="ORF">SCHCODRAFT_113364</name>
</gene>
<dbReference type="OrthoDB" id="6105938at2759"/>
<dbReference type="Proteomes" id="UP000007431">
    <property type="component" value="Unassembled WGS sequence"/>
</dbReference>
<evidence type="ECO:0000313" key="1">
    <source>
        <dbReference type="EMBL" id="EFI92956.1"/>
    </source>
</evidence>
<dbReference type="EMBL" id="GL377312">
    <property type="protein sequence ID" value="EFI92956.1"/>
    <property type="molecule type" value="Genomic_DNA"/>
</dbReference>
<accession>D8QHL5</accession>
<dbReference type="VEuPathDB" id="FungiDB:SCHCODRAFT_01193121"/>
<dbReference type="KEGG" id="scm:SCHCO_01193121"/>
<dbReference type="AlphaFoldDB" id="D8QHL5"/>
<evidence type="ECO:0000313" key="2">
    <source>
        <dbReference type="Proteomes" id="UP000007431"/>
    </source>
</evidence>
<proteinExistence type="predicted"/>
<dbReference type="GeneID" id="9596800"/>
<organism evidence="2">
    <name type="scientific">Schizophyllum commune (strain H4-8 / FGSC 9210)</name>
    <name type="common">Split gill fungus</name>
    <dbReference type="NCBI Taxonomy" id="578458"/>
    <lineage>
        <taxon>Eukaryota</taxon>
        <taxon>Fungi</taxon>
        <taxon>Dikarya</taxon>
        <taxon>Basidiomycota</taxon>
        <taxon>Agaricomycotina</taxon>
        <taxon>Agaricomycetes</taxon>
        <taxon>Agaricomycetidae</taxon>
        <taxon>Agaricales</taxon>
        <taxon>Schizophyllaceae</taxon>
        <taxon>Schizophyllum</taxon>
    </lineage>
</organism>
<sequence length="216" mass="24054">MNEARIGACLIWSSELFFQPVELRLALERTKANLDDAHSIAWNRFYCFAPDGPLHSESVALQPAETRASQSLTALMAQGILSRWTRYARQHGLTPDTKEYRAERRQFIGDAVNAGFLAHFGKNMGDPVAWHSLCVTIGVEGAQDMFDIKECKAALKGIYINIVELVDAAEAGETVAHKFQDEESLRAFTKQAGMTYPLGAAIANPFLRKFLIKVYT</sequence>
<name>D8QHL5_SCHCM</name>
<feature type="non-terminal residue" evidence="1">
    <location>
        <position position="216"/>
    </location>
</feature>
<keyword evidence="2" id="KW-1185">Reference proteome</keyword>
<protein>
    <submittedName>
        <fullName evidence="1">Uncharacterized protein</fullName>
    </submittedName>
</protein>
<dbReference type="InParanoid" id="D8QHL5"/>